<sequence length="396" mass="44316">MASIDRSALFTAAAHGDLATVRSFFCQSHVQTLVGETNELLRTTYAAALASGRNPFSASINDMREPWYCRPRPRWTPNDNVELLVEEPVKRRHVYIVDWFFDEEASALVGETIRHLLRPIFKCVRFAPAYGPELAEIILSSSLYRAMSSLEQDFVLSMMLDVAVEANSVDCVRLVVALGVSLANPTNALETSCQHDDDTMTQLLLDCGVSPEKLESNYLIEAAVHGNMELVQLILAQGFADVNARDFHGRTPLMSVFHEWNVYSREDGIRRSYVVSYLLENGADVHLRSSVADSVGVPLPESFFEDEIQEVLRTLLTYGADPNAQDQEWLQTPLQYLADCFEHGPSWTPFGILLSHGADPHLPDADGDTPLSILMATSQGHEHVDKHEGYFRRWSS</sequence>
<dbReference type="SUPFAM" id="SSF48403">
    <property type="entry name" value="Ankyrin repeat"/>
    <property type="match status" value="1"/>
</dbReference>
<evidence type="ECO:0000313" key="4">
    <source>
        <dbReference type="Proteomes" id="UP000794436"/>
    </source>
</evidence>
<dbReference type="Pfam" id="PF12796">
    <property type="entry name" value="Ank_2"/>
    <property type="match status" value="1"/>
</dbReference>
<dbReference type="Proteomes" id="UP000794436">
    <property type="component" value="Unassembled WGS sequence"/>
</dbReference>
<comment type="caution">
    <text evidence="3">The sequence shown here is derived from an EMBL/GenBank/DDBJ whole genome shotgun (WGS) entry which is preliminary data.</text>
</comment>
<dbReference type="PANTHER" id="PTHR24126:SF14">
    <property type="entry name" value="ANK_REP_REGION DOMAIN-CONTAINING PROTEIN"/>
    <property type="match status" value="1"/>
</dbReference>
<dbReference type="SMART" id="SM00248">
    <property type="entry name" value="ANK"/>
    <property type="match status" value="3"/>
</dbReference>
<dbReference type="OrthoDB" id="9995210at2759"/>
<evidence type="ECO:0000313" key="3">
    <source>
        <dbReference type="EMBL" id="TMW65187.1"/>
    </source>
</evidence>
<proteinExistence type="predicted"/>
<dbReference type="Gene3D" id="1.25.40.20">
    <property type="entry name" value="Ankyrin repeat-containing domain"/>
    <property type="match status" value="1"/>
</dbReference>
<dbReference type="EMBL" id="SPLM01000038">
    <property type="protein sequence ID" value="TMW65187.1"/>
    <property type="molecule type" value="Genomic_DNA"/>
</dbReference>
<evidence type="ECO:0000256" key="1">
    <source>
        <dbReference type="ARBA" id="ARBA00022737"/>
    </source>
</evidence>
<dbReference type="AlphaFoldDB" id="A0A8K1CMP8"/>
<protein>
    <recommendedName>
        <fullName evidence="5">Ankyrin</fullName>
    </recommendedName>
</protein>
<dbReference type="InterPro" id="IPR002110">
    <property type="entry name" value="Ankyrin_rpt"/>
</dbReference>
<name>A0A8K1CMP8_PYTOL</name>
<accession>A0A8K1CMP8</accession>
<organism evidence="3 4">
    <name type="scientific">Pythium oligandrum</name>
    <name type="common">Mycoparasitic fungus</name>
    <dbReference type="NCBI Taxonomy" id="41045"/>
    <lineage>
        <taxon>Eukaryota</taxon>
        <taxon>Sar</taxon>
        <taxon>Stramenopiles</taxon>
        <taxon>Oomycota</taxon>
        <taxon>Peronosporomycetes</taxon>
        <taxon>Pythiales</taxon>
        <taxon>Pythiaceae</taxon>
        <taxon>Pythium</taxon>
    </lineage>
</organism>
<gene>
    <name evidence="3" type="ORF">Poli38472_009354</name>
</gene>
<keyword evidence="4" id="KW-1185">Reference proteome</keyword>
<reference evidence="3" key="1">
    <citation type="submission" date="2019-03" db="EMBL/GenBank/DDBJ databases">
        <title>Long read genome sequence of the mycoparasitic Pythium oligandrum ATCC 38472 isolated from sugarbeet rhizosphere.</title>
        <authorList>
            <person name="Gaulin E."/>
        </authorList>
    </citation>
    <scope>NUCLEOTIDE SEQUENCE</scope>
    <source>
        <strain evidence="3">ATCC 38472_TT</strain>
    </source>
</reference>
<dbReference type="PANTHER" id="PTHR24126">
    <property type="entry name" value="ANKYRIN REPEAT, PH AND SEC7 DOMAIN CONTAINING PROTEIN SECG-RELATED"/>
    <property type="match status" value="1"/>
</dbReference>
<dbReference type="InterPro" id="IPR036770">
    <property type="entry name" value="Ankyrin_rpt-contain_sf"/>
</dbReference>
<keyword evidence="2" id="KW-0040">ANK repeat</keyword>
<evidence type="ECO:0008006" key="5">
    <source>
        <dbReference type="Google" id="ProtNLM"/>
    </source>
</evidence>
<keyword evidence="1" id="KW-0677">Repeat</keyword>
<evidence type="ECO:0000256" key="2">
    <source>
        <dbReference type="ARBA" id="ARBA00023043"/>
    </source>
</evidence>